<name>C4R7V1_KOMPG</name>
<dbReference type="InParanoid" id="C4R7V1"/>
<evidence type="ECO:0000256" key="2">
    <source>
        <dbReference type="SAM" id="Phobius"/>
    </source>
</evidence>
<keyword evidence="1" id="KW-0863">Zinc-finger</keyword>
<evidence type="ECO:0000259" key="3">
    <source>
        <dbReference type="PROSITE" id="PS50089"/>
    </source>
</evidence>
<dbReference type="OrthoDB" id="4090821at2759"/>
<sequence length="300" mass="33994">MPHVTEDSINSAIIINMSFNQAAYSNYMNPQPLKILYMCNVVNWCIFSLYLASLVWLMSMLINFFAFEGEFKQKTTHFFKTWSKNLFKQSSMREASKQKHEHDIEGLTGSHNGANCKPEYISSHIPGSLFLKTAELKYSTINKDNNDNQSVVTTIYPTPSTLYNLYAQNSGVKQQFLGKQPVNISMVHPTIVDRINQISSNEDRCPVCIEEFQCDDLVQTLPCSHYYHTKCISEWITQHEESKCPLCQFDIEDKISVATSSPEQGYGMYTPVVHCSENLESGGLSSENELANVVNEFGSA</sequence>
<feature type="transmembrane region" description="Helical" evidence="2">
    <location>
        <begin position="41"/>
        <end position="67"/>
    </location>
</feature>
<evidence type="ECO:0000313" key="4">
    <source>
        <dbReference type="EMBL" id="CAY71676.1"/>
    </source>
</evidence>
<dbReference type="Gene3D" id="3.30.40.10">
    <property type="entry name" value="Zinc/RING finger domain, C3HC4 (zinc finger)"/>
    <property type="match status" value="1"/>
</dbReference>
<evidence type="ECO:0000313" key="5">
    <source>
        <dbReference type="Proteomes" id="UP000000314"/>
    </source>
</evidence>
<dbReference type="InterPro" id="IPR013083">
    <property type="entry name" value="Znf_RING/FYVE/PHD"/>
</dbReference>
<keyword evidence="1" id="KW-0479">Metal-binding</keyword>
<feature type="domain" description="RING-type" evidence="3">
    <location>
        <begin position="205"/>
        <end position="248"/>
    </location>
</feature>
<keyword evidence="2" id="KW-0812">Transmembrane</keyword>
<dbReference type="SMART" id="SM00184">
    <property type="entry name" value="RING"/>
    <property type="match status" value="1"/>
</dbReference>
<reference evidence="4 5" key="1">
    <citation type="journal article" date="2009" name="Nat. Biotechnol.">
        <title>Genome sequence of the recombinant protein production host Pichia pastoris.</title>
        <authorList>
            <person name="De Schutter K."/>
            <person name="Lin Y.C."/>
            <person name="Tiels P."/>
            <person name="Van Hecke A."/>
            <person name="Glinka S."/>
            <person name="Weber-Lehmann J."/>
            <person name="Rouze P."/>
            <person name="Van de Peer Y."/>
            <person name="Callewaert N."/>
        </authorList>
    </citation>
    <scope>NUCLEOTIDE SEQUENCE [LARGE SCALE GENOMIC DNA]</scope>
    <source>
        <strain evidence="5">GS115 / ATCC 20864</strain>
    </source>
</reference>
<dbReference type="GeneID" id="8200708"/>
<dbReference type="Pfam" id="PF13639">
    <property type="entry name" value="zf-RING_2"/>
    <property type="match status" value="1"/>
</dbReference>
<proteinExistence type="predicted"/>
<accession>C4R7V1</accession>
<evidence type="ECO:0000256" key="1">
    <source>
        <dbReference type="PROSITE-ProRule" id="PRU00175"/>
    </source>
</evidence>
<dbReference type="Proteomes" id="UP000000314">
    <property type="component" value="Chromosome 4"/>
</dbReference>
<dbReference type="InterPro" id="IPR001841">
    <property type="entry name" value="Znf_RING"/>
</dbReference>
<keyword evidence="1" id="KW-0862">Zinc</keyword>
<dbReference type="HOGENOM" id="CLU_080774_0_0_1"/>
<dbReference type="RefSeq" id="XP_002493855.1">
    <property type="nucleotide sequence ID" value="XM_002493810.1"/>
</dbReference>
<keyword evidence="2" id="KW-1133">Transmembrane helix</keyword>
<dbReference type="EMBL" id="FN392322">
    <property type="protein sequence ID" value="CAY71676.1"/>
    <property type="molecule type" value="Genomic_DNA"/>
</dbReference>
<dbReference type="AlphaFoldDB" id="C4R7V1"/>
<dbReference type="SUPFAM" id="SSF57850">
    <property type="entry name" value="RING/U-box"/>
    <property type="match status" value="1"/>
</dbReference>
<gene>
    <name evidence="4" type="ordered locus">PAS_chr4_0425</name>
</gene>
<organism evidence="4 5">
    <name type="scientific">Komagataella phaffii (strain GS115 / ATCC 20864)</name>
    <name type="common">Yeast</name>
    <name type="synonym">Pichia pastoris</name>
    <dbReference type="NCBI Taxonomy" id="644223"/>
    <lineage>
        <taxon>Eukaryota</taxon>
        <taxon>Fungi</taxon>
        <taxon>Dikarya</taxon>
        <taxon>Ascomycota</taxon>
        <taxon>Saccharomycotina</taxon>
        <taxon>Pichiomycetes</taxon>
        <taxon>Pichiales</taxon>
        <taxon>Pichiaceae</taxon>
        <taxon>Komagataella</taxon>
    </lineage>
</organism>
<protein>
    <recommendedName>
        <fullName evidence="3">RING-type domain-containing protein</fullName>
    </recommendedName>
</protein>
<dbReference type="CDD" id="cd16454">
    <property type="entry name" value="RING-H2_PA-TM-RING"/>
    <property type="match status" value="1"/>
</dbReference>
<keyword evidence="5" id="KW-1185">Reference proteome</keyword>
<dbReference type="GO" id="GO:0008270">
    <property type="term" value="F:zinc ion binding"/>
    <property type="evidence" value="ECO:0007669"/>
    <property type="project" value="UniProtKB-KW"/>
</dbReference>
<dbReference type="KEGG" id="ppa:PAS_chr4_0425"/>
<dbReference type="eggNOG" id="KOG4628">
    <property type="taxonomic scope" value="Eukaryota"/>
</dbReference>
<dbReference type="PANTHER" id="PTHR45676">
    <property type="entry name" value="RING-H2 FINGER PROTEIN ATL51-RELATED"/>
    <property type="match status" value="1"/>
</dbReference>
<dbReference type="PANTHER" id="PTHR45676:SF41">
    <property type="entry name" value="RING-H2 FINGER PROTEIN ATL66"/>
    <property type="match status" value="1"/>
</dbReference>
<keyword evidence="2" id="KW-0472">Membrane</keyword>
<dbReference type="PROSITE" id="PS50089">
    <property type="entry name" value="ZF_RING_2"/>
    <property type="match status" value="1"/>
</dbReference>